<dbReference type="PANTHER" id="PTHR45023:SF4">
    <property type="entry name" value="GLYCINE-RICH PROTEIN-RELATED"/>
    <property type="match status" value="1"/>
</dbReference>
<evidence type="ECO:0000313" key="2">
    <source>
        <dbReference type="EMBL" id="WAQ90945.1"/>
    </source>
</evidence>
<name>A0ABY7D228_9BASI</name>
<evidence type="ECO:0008006" key="4">
    <source>
        <dbReference type="Google" id="ProtNLM"/>
    </source>
</evidence>
<accession>A0ABY7D228</accession>
<keyword evidence="3" id="KW-1185">Reference proteome</keyword>
<protein>
    <recommendedName>
        <fullName evidence="4">No apical meristem-associated C-terminal domain-containing protein</fullName>
    </recommendedName>
</protein>
<dbReference type="RefSeq" id="XP_053026500.1">
    <property type="nucleotide sequence ID" value="XM_053162533.1"/>
</dbReference>
<gene>
    <name evidence="2" type="ORF">PtA15_13A345</name>
</gene>
<dbReference type="PANTHER" id="PTHR45023">
    <property type="match status" value="1"/>
</dbReference>
<feature type="region of interest" description="Disordered" evidence="1">
    <location>
        <begin position="217"/>
        <end position="267"/>
    </location>
</feature>
<dbReference type="GeneID" id="77803428"/>
<organism evidence="2 3">
    <name type="scientific">Puccinia triticina</name>
    <dbReference type="NCBI Taxonomy" id="208348"/>
    <lineage>
        <taxon>Eukaryota</taxon>
        <taxon>Fungi</taxon>
        <taxon>Dikarya</taxon>
        <taxon>Basidiomycota</taxon>
        <taxon>Pucciniomycotina</taxon>
        <taxon>Pucciniomycetes</taxon>
        <taxon>Pucciniales</taxon>
        <taxon>Pucciniaceae</taxon>
        <taxon>Puccinia</taxon>
    </lineage>
</organism>
<evidence type="ECO:0000313" key="3">
    <source>
        <dbReference type="Proteomes" id="UP001164743"/>
    </source>
</evidence>
<sequence>MLAVYINRLAACYVVESTPSNPFTLICTPFDQISQNPILCRSQTQHTTPSPAPQTCSSSTPLFIRQHTMNPQSSSKASQEPARPRADLTTHFYDGEDERLVLSWIEVTKLFKNRPRPTDEVFWSTLAAVFNSHFFGFKRSEKVLQTRWEQVREDTLTFSAYYREAKASGQSDRTEAGLIDKAMEMFQARHGRAFGLKIEWHYHLRYLPGWREGEAEEAAAGGAGPGGGASADAARARTSSDTIREHPPHTGSRPPAGPAGLAQRRGPDLADEAALDALEAANERESLRMDAARLQIEQDAADCQLMQKDLARLPDDEARQFFSLKKQAILAKLQAAAPRPSASLALVPRPAI</sequence>
<reference evidence="2" key="1">
    <citation type="submission" date="2022-10" db="EMBL/GenBank/DDBJ databases">
        <title>Puccinia triticina Genome sequencing and assembly.</title>
        <authorList>
            <person name="Li C."/>
        </authorList>
    </citation>
    <scope>NUCLEOTIDE SEQUENCE</scope>
    <source>
        <strain evidence="2">Pt15</strain>
    </source>
</reference>
<dbReference type="EMBL" id="CP110433">
    <property type="protein sequence ID" value="WAQ90945.1"/>
    <property type="molecule type" value="Genomic_DNA"/>
</dbReference>
<proteinExistence type="predicted"/>
<dbReference type="Proteomes" id="UP001164743">
    <property type="component" value="Chromosome 13A"/>
</dbReference>
<evidence type="ECO:0000256" key="1">
    <source>
        <dbReference type="SAM" id="MobiDB-lite"/>
    </source>
</evidence>